<keyword evidence="4" id="KW-1185">Reference proteome</keyword>
<accession>A0A1A8Z5L0</accession>
<organism evidence="1 4">
    <name type="scientific">Plasmodium ovale wallikeri</name>
    <dbReference type="NCBI Taxonomy" id="864142"/>
    <lineage>
        <taxon>Eukaryota</taxon>
        <taxon>Sar</taxon>
        <taxon>Alveolata</taxon>
        <taxon>Apicomplexa</taxon>
        <taxon>Aconoidasida</taxon>
        <taxon>Haemosporida</taxon>
        <taxon>Plasmodiidae</taxon>
        <taxon>Plasmodium</taxon>
        <taxon>Plasmodium (Plasmodium)</taxon>
    </lineage>
</organism>
<evidence type="ECO:0000313" key="2">
    <source>
        <dbReference type="EMBL" id="SBT44619.1"/>
    </source>
</evidence>
<evidence type="ECO:0000313" key="1">
    <source>
        <dbReference type="EMBL" id="SBT39145.1"/>
    </source>
</evidence>
<reference evidence="3 4" key="2">
    <citation type="submission" date="2016-05" db="EMBL/GenBank/DDBJ databases">
        <authorList>
            <person name="Naeem Raeece"/>
        </authorList>
    </citation>
    <scope>NUCLEOTIDE SEQUENCE [LARGE SCALE GENOMIC DNA]</scope>
</reference>
<dbReference type="EMBL" id="FLRE01000173">
    <property type="protein sequence ID" value="SBT44619.1"/>
    <property type="molecule type" value="Genomic_DNA"/>
</dbReference>
<evidence type="ECO:0000313" key="3">
    <source>
        <dbReference type="Proteomes" id="UP000078550"/>
    </source>
</evidence>
<reference evidence="1" key="1">
    <citation type="submission" date="2016-05" db="EMBL/GenBank/DDBJ databases">
        <authorList>
            <person name="Lavstsen T."/>
            <person name="Jespersen J.S."/>
        </authorList>
    </citation>
    <scope>NUCLEOTIDE SEQUENCE [LARGE SCALE GENOMIC DNA]</scope>
</reference>
<dbReference type="AlphaFoldDB" id="A0A1A8Z5L0"/>
<dbReference type="Proteomes" id="UP000078550">
    <property type="component" value="Unassembled WGS sequence"/>
</dbReference>
<proteinExistence type="predicted"/>
<protein>
    <submittedName>
        <fullName evidence="1">Uncharacterized protein</fullName>
    </submittedName>
</protein>
<dbReference type="Proteomes" id="UP000078555">
    <property type="component" value="Unassembled WGS sequence"/>
</dbReference>
<name>A0A1A8Z5L0_PLAOA</name>
<sequence length="68" mass="7664">MFYKFPRSFDKRPDSANLIPVCAPVHELEHQLVITSSVRAVSHHTSLKCVTTTSSQCPKECRSVGYIE</sequence>
<dbReference type="EMBL" id="FLRD01000110">
    <property type="protein sequence ID" value="SBT39145.1"/>
    <property type="molecule type" value="Genomic_DNA"/>
</dbReference>
<gene>
    <name evidence="1" type="ORF">POVWA1_039370</name>
    <name evidence="2" type="ORF">POVWA2_048350</name>
</gene>
<evidence type="ECO:0000313" key="4">
    <source>
        <dbReference type="Proteomes" id="UP000078555"/>
    </source>
</evidence>